<evidence type="ECO:0000313" key="3">
    <source>
        <dbReference type="Proteomes" id="UP000238034"/>
    </source>
</evidence>
<dbReference type="Gene3D" id="1.10.287.100">
    <property type="match status" value="1"/>
</dbReference>
<dbReference type="GO" id="GO:0003677">
    <property type="term" value="F:DNA binding"/>
    <property type="evidence" value="ECO:0007669"/>
    <property type="project" value="UniProtKB-KW"/>
</dbReference>
<dbReference type="EMBL" id="PVTH01000004">
    <property type="protein sequence ID" value="PRY53150.1"/>
    <property type="molecule type" value="Genomic_DNA"/>
</dbReference>
<organism evidence="2 3">
    <name type="scientific">Arcticibacter pallidicorallinus</name>
    <dbReference type="NCBI Taxonomy" id="1259464"/>
    <lineage>
        <taxon>Bacteria</taxon>
        <taxon>Pseudomonadati</taxon>
        <taxon>Bacteroidota</taxon>
        <taxon>Sphingobacteriia</taxon>
        <taxon>Sphingobacteriales</taxon>
        <taxon>Sphingobacteriaceae</taxon>
        <taxon>Arcticibacter</taxon>
    </lineage>
</organism>
<proteinExistence type="predicted"/>
<dbReference type="InterPro" id="IPR052526">
    <property type="entry name" value="HTH-type_Bedaq_tolerance"/>
</dbReference>
<dbReference type="SUPFAM" id="SSF46785">
    <property type="entry name" value="Winged helix' DNA-binding domain"/>
    <property type="match status" value="1"/>
</dbReference>
<dbReference type="Pfam" id="PF01047">
    <property type="entry name" value="MarR"/>
    <property type="match status" value="1"/>
</dbReference>
<accession>A0A2T0U5H0</accession>
<comment type="caution">
    <text evidence="2">The sequence shown here is derived from an EMBL/GenBank/DDBJ whole genome shotgun (WGS) entry which is preliminary data.</text>
</comment>
<reference evidence="2 3" key="1">
    <citation type="submission" date="2018-03" db="EMBL/GenBank/DDBJ databases">
        <title>Genomic Encyclopedia of Type Strains, Phase III (KMG-III): the genomes of soil and plant-associated and newly described type strains.</title>
        <authorList>
            <person name="Whitman W."/>
        </authorList>
    </citation>
    <scope>NUCLEOTIDE SEQUENCE [LARGE SCALE GENOMIC DNA]</scope>
    <source>
        <strain evidence="2 3">CGMCC 1.9313</strain>
    </source>
</reference>
<dbReference type="SMART" id="SM00347">
    <property type="entry name" value="HTH_MARR"/>
    <property type="match status" value="1"/>
</dbReference>
<gene>
    <name evidence="2" type="ORF">B0I27_104159</name>
</gene>
<feature type="domain" description="HTH marR-type" evidence="1">
    <location>
        <begin position="12"/>
        <end position="148"/>
    </location>
</feature>
<dbReference type="Proteomes" id="UP000238034">
    <property type="component" value="Unassembled WGS sequence"/>
</dbReference>
<sequence length="151" mass="17295">MQCSLIVMGYPDYELAAQLRSVATRLTRQIRKQNIRTDFSNSEILTMALLDQYGALLPSDLADLERVSKQAISQTINRLFEAGYVQRNYIETDKRKVVISLTEKGSTMLAETRRIKEEWLAKAMSEVFSNEELALIKAFLPLLQRITDYNG</sequence>
<evidence type="ECO:0000259" key="1">
    <source>
        <dbReference type="PROSITE" id="PS50995"/>
    </source>
</evidence>
<dbReference type="PRINTS" id="PR00598">
    <property type="entry name" value="HTHMARR"/>
</dbReference>
<keyword evidence="3" id="KW-1185">Reference proteome</keyword>
<dbReference type="InterPro" id="IPR000835">
    <property type="entry name" value="HTH_MarR-typ"/>
</dbReference>
<keyword evidence="2" id="KW-0238">DNA-binding</keyword>
<name>A0A2T0U5H0_9SPHI</name>
<protein>
    <submittedName>
        <fullName evidence="2">DNA-binding MarR family transcriptional regulator</fullName>
    </submittedName>
</protein>
<dbReference type="PANTHER" id="PTHR39515">
    <property type="entry name" value="CONSERVED PROTEIN"/>
    <property type="match status" value="1"/>
</dbReference>
<dbReference type="InterPro" id="IPR036390">
    <property type="entry name" value="WH_DNA-bd_sf"/>
</dbReference>
<dbReference type="Gene3D" id="1.10.10.10">
    <property type="entry name" value="Winged helix-like DNA-binding domain superfamily/Winged helix DNA-binding domain"/>
    <property type="match status" value="1"/>
</dbReference>
<evidence type="ECO:0000313" key="2">
    <source>
        <dbReference type="EMBL" id="PRY53150.1"/>
    </source>
</evidence>
<dbReference type="InterPro" id="IPR036388">
    <property type="entry name" value="WH-like_DNA-bd_sf"/>
</dbReference>
<dbReference type="PROSITE" id="PS50995">
    <property type="entry name" value="HTH_MARR_2"/>
    <property type="match status" value="1"/>
</dbReference>
<dbReference type="PANTHER" id="PTHR39515:SF2">
    <property type="entry name" value="HTH-TYPE TRANSCRIPTIONAL REGULATOR RV0880"/>
    <property type="match status" value="1"/>
</dbReference>
<dbReference type="AlphaFoldDB" id="A0A2T0U5H0"/>
<dbReference type="GO" id="GO:0003700">
    <property type="term" value="F:DNA-binding transcription factor activity"/>
    <property type="evidence" value="ECO:0007669"/>
    <property type="project" value="InterPro"/>
</dbReference>